<comment type="similarity">
    <text evidence="2">Belongs to the NAD(P)-dependent epimerase/dehydratase family. Dihydroflavonol-4-reductase subfamily.</text>
</comment>
<evidence type="ECO:0000259" key="4">
    <source>
        <dbReference type="Pfam" id="PF01370"/>
    </source>
</evidence>
<evidence type="ECO:0000313" key="5">
    <source>
        <dbReference type="EMBL" id="ORX94102.1"/>
    </source>
</evidence>
<dbReference type="PANTHER" id="PTHR10366">
    <property type="entry name" value="NAD DEPENDENT EPIMERASE/DEHYDRATASE"/>
    <property type="match status" value="1"/>
</dbReference>
<keyword evidence="1" id="KW-0560">Oxidoreductase</keyword>
<keyword evidence="6" id="KW-1185">Reference proteome</keyword>
<keyword evidence="3" id="KW-1133">Transmembrane helix</keyword>
<dbReference type="Gene3D" id="3.40.50.720">
    <property type="entry name" value="NAD(P)-binding Rossmann-like Domain"/>
    <property type="match status" value="1"/>
</dbReference>
<accession>A0A1Y1Y7V2</accession>
<dbReference type="SUPFAM" id="SSF51735">
    <property type="entry name" value="NAD(P)-binding Rossmann-fold domains"/>
    <property type="match status" value="1"/>
</dbReference>
<organism evidence="5 6">
    <name type="scientific">Clohesyomyces aquaticus</name>
    <dbReference type="NCBI Taxonomy" id="1231657"/>
    <lineage>
        <taxon>Eukaryota</taxon>
        <taxon>Fungi</taxon>
        <taxon>Dikarya</taxon>
        <taxon>Ascomycota</taxon>
        <taxon>Pezizomycotina</taxon>
        <taxon>Dothideomycetes</taxon>
        <taxon>Pleosporomycetidae</taxon>
        <taxon>Pleosporales</taxon>
        <taxon>Lindgomycetaceae</taxon>
        <taxon>Clohesyomyces</taxon>
    </lineage>
</organism>
<keyword evidence="3" id="KW-0812">Transmembrane</keyword>
<dbReference type="OrthoDB" id="2735536at2759"/>
<feature type="transmembrane region" description="Helical" evidence="3">
    <location>
        <begin position="6"/>
        <end position="28"/>
    </location>
</feature>
<dbReference type="Pfam" id="PF01370">
    <property type="entry name" value="Epimerase"/>
    <property type="match status" value="1"/>
</dbReference>
<gene>
    <name evidence="5" type="ORF">BCR34DRAFT_499507</name>
</gene>
<dbReference type="EMBL" id="MCFA01000318">
    <property type="protein sequence ID" value="ORX94102.1"/>
    <property type="molecule type" value="Genomic_DNA"/>
</dbReference>
<name>A0A1Y1Y7V2_9PLEO</name>
<dbReference type="GO" id="GO:0016616">
    <property type="term" value="F:oxidoreductase activity, acting on the CH-OH group of donors, NAD or NADP as acceptor"/>
    <property type="evidence" value="ECO:0007669"/>
    <property type="project" value="TreeGrafter"/>
</dbReference>
<keyword evidence="3" id="KW-0472">Membrane</keyword>
<comment type="caution">
    <text evidence="5">The sequence shown here is derived from an EMBL/GenBank/DDBJ whole genome shotgun (WGS) entry which is preliminary data.</text>
</comment>
<dbReference type="STRING" id="1231657.A0A1Y1Y7V2"/>
<dbReference type="InterPro" id="IPR036291">
    <property type="entry name" value="NAD(P)-bd_dom_sf"/>
</dbReference>
<dbReference type="AlphaFoldDB" id="A0A1Y1Y7V2"/>
<dbReference type="PANTHER" id="PTHR10366:SF564">
    <property type="entry name" value="STEROL-4-ALPHA-CARBOXYLATE 3-DEHYDROGENASE, DECARBOXYLATING"/>
    <property type="match status" value="1"/>
</dbReference>
<evidence type="ECO:0000256" key="1">
    <source>
        <dbReference type="ARBA" id="ARBA00023002"/>
    </source>
</evidence>
<sequence length="347" mass="37667">MAGDLVLLTGATGFLGYTTLIALLKAGYKVRAAVRSQSKASKVERAPSFKALKASVDWVTVPDMTADGAYDAATKGVKYIVHVASPIPTFGDEPIPPEKYEEYFLKGSPKGAVGMLESAQRSGTVERVVITSSTVAILPFEYFTGTTDYTIDFPAEHRIPDVSGPFKFEFQAYSAGKAAALNATEKWMAERKPNFDLVSIIPSWIFGRDELVTDVQSFTKGSTNSVLAGLLLGTKGETPFNGNAVLSDDVAKLHVLSLDPKIPGNQSFIASVDMEWEDAIKILKKSFAKEVEDGTLSVEGKQGTLPIKHPNKTTEDTFDGFKFTPFEKIVEAVANQYLDMAKREVLS</sequence>
<evidence type="ECO:0000256" key="3">
    <source>
        <dbReference type="SAM" id="Phobius"/>
    </source>
</evidence>
<feature type="domain" description="NAD-dependent epimerase/dehydratase" evidence="4">
    <location>
        <begin position="6"/>
        <end position="258"/>
    </location>
</feature>
<proteinExistence type="inferred from homology"/>
<dbReference type="Proteomes" id="UP000193144">
    <property type="component" value="Unassembled WGS sequence"/>
</dbReference>
<evidence type="ECO:0000313" key="6">
    <source>
        <dbReference type="Proteomes" id="UP000193144"/>
    </source>
</evidence>
<protein>
    <recommendedName>
        <fullName evidence="4">NAD-dependent epimerase/dehydratase domain-containing protein</fullName>
    </recommendedName>
</protein>
<evidence type="ECO:0000256" key="2">
    <source>
        <dbReference type="ARBA" id="ARBA00023445"/>
    </source>
</evidence>
<reference evidence="5 6" key="1">
    <citation type="submission" date="2016-07" db="EMBL/GenBank/DDBJ databases">
        <title>Pervasive Adenine N6-methylation of Active Genes in Fungi.</title>
        <authorList>
            <consortium name="DOE Joint Genome Institute"/>
            <person name="Mondo S.J."/>
            <person name="Dannebaum R.O."/>
            <person name="Kuo R.C."/>
            <person name="Labutti K."/>
            <person name="Haridas S."/>
            <person name="Kuo A."/>
            <person name="Salamov A."/>
            <person name="Ahrendt S.R."/>
            <person name="Lipzen A."/>
            <person name="Sullivan W."/>
            <person name="Andreopoulos W.B."/>
            <person name="Clum A."/>
            <person name="Lindquist E."/>
            <person name="Daum C."/>
            <person name="Ramamoorthy G.K."/>
            <person name="Gryganskyi A."/>
            <person name="Culley D."/>
            <person name="Magnuson J.K."/>
            <person name="James T.Y."/>
            <person name="O'Malley M.A."/>
            <person name="Stajich J.E."/>
            <person name="Spatafora J.W."/>
            <person name="Visel A."/>
            <person name="Grigoriev I.V."/>
        </authorList>
    </citation>
    <scope>NUCLEOTIDE SEQUENCE [LARGE SCALE GENOMIC DNA]</scope>
    <source>
        <strain evidence="5 6">CBS 115471</strain>
    </source>
</reference>
<dbReference type="InterPro" id="IPR050425">
    <property type="entry name" value="NAD(P)_dehydrat-like"/>
</dbReference>
<dbReference type="InterPro" id="IPR001509">
    <property type="entry name" value="Epimerase_deHydtase"/>
</dbReference>